<dbReference type="PROSITE" id="PS00028">
    <property type="entry name" value="ZINC_FINGER_C2H2_1"/>
    <property type="match status" value="1"/>
</dbReference>
<feature type="region of interest" description="Disordered" evidence="4">
    <location>
        <begin position="325"/>
        <end position="346"/>
    </location>
</feature>
<dbReference type="InterPro" id="IPR011333">
    <property type="entry name" value="SKP1/BTB/POZ_sf"/>
</dbReference>
<dbReference type="Pfam" id="PF00651">
    <property type="entry name" value="BTB"/>
    <property type="match status" value="1"/>
</dbReference>
<feature type="region of interest" description="Disordered" evidence="4">
    <location>
        <begin position="152"/>
        <end position="171"/>
    </location>
</feature>
<comment type="subcellular location">
    <subcellularLocation>
        <location evidence="1">Nucleus</location>
    </subcellularLocation>
</comment>
<evidence type="ECO:0000256" key="2">
    <source>
        <dbReference type="ARBA" id="ARBA00023242"/>
    </source>
</evidence>
<feature type="domain" description="BTB" evidence="6">
    <location>
        <begin position="54"/>
        <end position="119"/>
    </location>
</feature>
<dbReference type="AlphaFoldDB" id="A0A653C5K0"/>
<evidence type="ECO:0000259" key="7">
    <source>
        <dbReference type="PROSITE" id="PS50157"/>
    </source>
</evidence>
<accession>A0A653C5K0</accession>
<feature type="compositionally biased region" description="Basic and acidic residues" evidence="4">
    <location>
        <begin position="325"/>
        <end position="336"/>
    </location>
</feature>
<dbReference type="GO" id="GO:0006357">
    <property type="term" value="P:regulation of transcription by RNA polymerase II"/>
    <property type="evidence" value="ECO:0007669"/>
    <property type="project" value="TreeGrafter"/>
</dbReference>
<dbReference type="Gene3D" id="3.30.160.60">
    <property type="entry name" value="Classic Zinc Finger"/>
    <property type="match status" value="1"/>
</dbReference>
<keyword evidence="5" id="KW-0732">Signal</keyword>
<dbReference type="InterPro" id="IPR036236">
    <property type="entry name" value="Znf_C2H2_sf"/>
</dbReference>
<organism evidence="8 9">
    <name type="scientific">Callosobruchus maculatus</name>
    <name type="common">Southern cowpea weevil</name>
    <name type="synonym">Pulse bruchid</name>
    <dbReference type="NCBI Taxonomy" id="64391"/>
    <lineage>
        <taxon>Eukaryota</taxon>
        <taxon>Metazoa</taxon>
        <taxon>Ecdysozoa</taxon>
        <taxon>Arthropoda</taxon>
        <taxon>Hexapoda</taxon>
        <taxon>Insecta</taxon>
        <taxon>Pterygota</taxon>
        <taxon>Neoptera</taxon>
        <taxon>Endopterygota</taxon>
        <taxon>Coleoptera</taxon>
        <taxon>Polyphaga</taxon>
        <taxon>Cucujiformia</taxon>
        <taxon>Chrysomeloidea</taxon>
        <taxon>Chrysomelidae</taxon>
        <taxon>Bruchinae</taxon>
        <taxon>Bruchini</taxon>
        <taxon>Callosobruchus</taxon>
    </lineage>
</organism>
<feature type="domain" description="C2H2-type" evidence="7">
    <location>
        <begin position="281"/>
        <end position="308"/>
    </location>
</feature>
<dbReference type="PANTHER" id="PTHR23110">
    <property type="entry name" value="BTB DOMAIN TRANSCRIPTION FACTOR"/>
    <property type="match status" value="1"/>
</dbReference>
<dbReference type="CDD" id="cd18315">
    <property type="entry name" value="BTB_POZ_BAB-like"/>
    <property type="match status" value="1"/>
</dbReference>
<sequence>MSRSWHGFFLITDALAMSCPSGVNSQQQFVLRWHYHEPTLLHGLSYFLDQDVLTDVTISVGAHQLRAHKVILAMCSVYFLQMFQELKSTHPVVVLHNVSFDEVKAILSFMYRGQCVVSQEQLPSLLSVAKLLKVQGLCDMKVPDKQVQTTLAPEKEEGVHEQGTDGDTLTNEQTCDTYETAFYKNCCSRQEQTESINLKRQTSEDMHAVQDLSADNKSTVFNRRDCLSHQIDDKTVPVMIDPPTPLKFDEDCCLSFPMCPTMAPGRRQLPQSGPRESSETCKCFLCGKYLSNQYNLRVHMETHEEAYHACQSCPHVSRSRDALRKHVSYRHPEEYHNRKRKKTSDN</sequence>
<evidence type="ECO:0000256" key="3">
    <source>
        <dbReference type="PROSITE-ProRule" id="PRU00042"/>
    </source>
</evidence>
<dbReference type="Gene3D" id="3.30.710.10">
    <property type="entry name" value="Potassium Channel Kv1.1, Chain A"/>
    <property type="match status" value="1"/>
</dbReference>
<dbReference type="OrthoDB" id="6425912at2759"/>
<dbReference type="EMBL" id="CAACVG010007005">
    <property type="protein sequence ID" value="VEN43076.1"/>
    <property type="molecule type" value="Genomic_DNA"/>
</dbReference>
<evidence type="ECO:0000259" key="6">
    <source>
        <dbReference type="PROSITE" id="PS50097"/>
    </source>
</evidence>
<keyword evidence="3" id="KW-0862">Zinc</keyword>
<dbReference type="PROSITE" id="PS50157">
    <property type="entry name" value="ZINC_FINGER_C2H2_2"/>
    <property type="match status" value="1"/>
</dbReference>
<keyword evidence="2" id="KW-0539">Nucleus</keyword>
<protein>
    <recommendedName>
        <fullName evidence="10">BTB domain-containing protein</fullName>
    </recommendedName>
</protein>
<feature type="compositionally biased region" description="Basic and acidic residues" evidence="4">
    <location>
        <begin position="153"/>
        <end position="163"/>
    </location>
</feature>
<feature type="chain" id="PRO_5024877355" description="BTB domain-containing protein" evidence="5">
    <location>
        <begin position="26"/>
        <end position="346"/>
    </location>
</feature>
<evidence type="ECO:0000313" key="9">
    <source>
        <dbReference type="Proteomes" id="UP000410492"/>
    </source>
</evidence>
<gene>
    <name evidence="8" type="ORF">CALMAC_LOCUS6345</name>
</gene>
<keyword evidence="3" id="KW-0863">Zinc-finger</keyword>
<proteinExistence type="predicted"/>
<dbReference type="InterPro" id="IPR000210">
    <property type="entry name" value="BTB/POZ_dom"/>
</dbReference>
<feature type="compositionally biased region" description="Basic residues" evidence="4">
    <location>
        <begin position="337"/>
        <end position="346"/>
    </location>
</feature>
<dbReference type="InterPro" id="IPR051095">
    <property type="entry name" value="Dros_DevTransReg"/>
</dbReference>
<reference evidence="8 9" key="1">
    <citation type="submission" date="2019-01" db="EMBL/GenBank/DDBJ databases">
        <authorList>
            <person name="Sayadi A."/>
        </authorList>
    </citation>
    <scope>NUCLEOTIDE SEQUENCE [LARGE SCALE GENOMIC DNA]</scope>
</reference>
<dbReference type="SMART" id="SM00225">
    <property type="entry name" value="BTB"/>
    <property type="match status" value="1"/>
</dbReference>
<evidence type="ECO:0008006" key="10">
    <source>
        <dbReference type="Google" id="ProtNLM"/>
    </source>
</evidence>
<dbReference type="SUPFAM" id="SSF54695">
    <property type="entry name" value="POZ domain"/>
    <property type="match status" value="1"/>
</dbReference>
<dbReference type="PROSITE" id="PS50097">
    <property type="entry name" value="BTB"/>
    <property type="match status" value="1"/>
</dbReference>
<dbReference type="GO" id="GO:0048513">
    <property type="term" value="P:animal organ development"/>
    <property type="evidence" value="ECO:0007669"/>
    <property type="project" value="UniProtKB-ARBA"/>
</dbReference>
<dbReference type="Proteomes" id="UP000410492">
    <property type="component" value="Unassembled WGS sequence"/>
</dbReference>
<evidence type="ECO:0000256" key="4">
    <source>
        <dbReference type="SAM" id="MobiDB-lite"/>
    </source>
</evidence>
<evidence type="ECO:0000256" key="1">
    <source>
        <dbReference type="ARBA" id="ARBA00004123"/>
    </source>
</evidence>
<dbReference type="GO" id="GO:0048666">
    <property type="term" value="P:neuron development"/>
    <property type="evidence" value="ECO:0007669"/>
    <property type="project" value="UniProtKB-ARBA"/>
</dbReference>
<dbReference type="GO" id="GO:0008270">
    <property type="term" value="F:zinc ion binding"/>
    <property type="evidence" value="ECO:0007669"/>
    <property type="project" value="UniProtKB-KW"/>
</dbReference>
<keyword evidence="9" id="KW-1185">Reference proteome</keyword>
<keyword evidence="3" id="KW-0479">Metal-binding</keyword>
<feature type="signal peptide" evidence="5">
    <location>
        <begin position="1"/>
        <end position="25"/>
    </location>
</feature>
<dbReference type="PANTHER" id="PTHR23110:SF99">
    <property type="entry name" value="BROAD-COMPLEX CORE PROTEIN ISOFORM 6"/>
    <property type="match status" value="1"/>
</dbReference>
<name>A0A653C5K0_CALMS</name>
<dbReference type="GO" id="GO:0005634">
    <property type="term" value="C:nucleus"/>
    <property type="evidence" value="ECO:0007669"/>
    <property type="project" value="UniProtKB-SubCell"/>
</dbReference>
<dbReference type="SUPFAM" id="SSF57667">
    <property type="entry name" value="beta-beta-alpha zinc fingers"/>
    <property type="match status" value="1"/>
</dbReference>
<evidence type="ECO:0000313" key="8">
    <source>
        <dbReference type="EMBL" id="VEN43076.1"/>
    </source>
</evidence>
<evidence type="ECO:0000256" key="5">
    <source>
        <dbReference type="SAM" id="SignalP"/>
    </source>
</evidence>
<dbReference type="InterPro" id="IPR013087">
    <property type="entry name" value="Znf_C2H2_type"/>
</dbReference>
<dbReference type="SMART" id="SM00355">
    <property type="entry name" value="ZnF_C2H2"/>
    <property type="match status" value="2"/>
</dbReference>
<dbReference type="GO" id="GO:0003006">
    <property type="term" value="P:developmental process involved in reproduction"/>
    <property type="evidence" value="ECO:0007669"/>
    <property type="project" value="UniProtKB-ARBA"/>
</dbReference>